<keyword evidence="3" id="KW-0812">Transmembrane</keyword>
<protein>
    <submittedName>
        <fullName evidence="4">Uncharacterized protein</fullName>
    </submittedName>
</protein>
<dbReference type="InParanoid" id="A0A194WW70"/>
<organism evidence="4 5">
    <name type="scientific">Mollisia scopiformis</name>
    <name type="common">Conifer needle endophyte fungus</name>
    <name type="synonym">Phialocephala scopiformis</name>
    <dbReference type="NCBI Taxonomy" id="149040"/>
    <lineage>
        <taxon>Eukaryota</taxon>
        <taxon>Fungi</taxon>
        <taxon>Dikarya</taxon>
        <taxon>Ascomycota</taxon>
        <taxon>Pezizomycotina</taxon>
        <taxon>Leotiomycetes</taxon>
        <taxon>Helotiales</taxon>
        <taxon>Mollisiaceae</taxon>
        <taxon>Mollisia</taxon>
    </lineage>
</organism>
<dbReference type="GeneID" id="28815629"/>
<feature type="coiled-coil region" evidence="1">
    <location>
        <begin position="179"/>
        <end position="314"/>
    </location>
</feature>
<dbReference type="AlphaFoldDB" id="A0A194WW70"/>
<evidence type="ECO:0000256" key="3">
    <source>
        <dbReference type="SAM" id="Phobius"/>
    </source>
</evidence>
<feature type="transmembrane region" description="Helical" evidence="3">
    <location>
        <begin position="58"/>
        <end position="83"/>
    </location>
</feature>
<feature type="compositionally biased region" description="Low complexity" evidence="2">
    <location>
        <begin position="382"/>
        <end position="392"/>
    </location>
</feature>
<keyword evidence="5" id="KW-1185">Reference proteome</keyword>
<dbReference type="EMBL" id="KQ947425">
    <property type="protein sequence ID" value="KUJ11919.1"/>
    <property type="molecule type" value="Genomic_DNA"/>
</dbReference>
<proteinExistence type="predicted"/>
<keyword evidence="3" id="KW-0472">Membrane</keyword>
<evidence type="ECO:0000313" key="4">
    <source>
        <dbReference type="EMBL" id="KUJ11919.1"/>
    </source>
</evidence>
<evidence type="ECO:0000256" key="2">
    <source>
        <dbReference type="SAM" id="MobiDB-lite"/>
    </source>
</evidence>
<evidence type="ECO:0000256" key="1">
    <source>
        <dbReference type="SAM" id="Coils"/>
    </source>
</evidence>
<keyword evidence="1" id="KW-0175">Coiled coil</keyword>
<feature type="compositionally biased region" description="Basic and acidic residues" evidence="2">
    <location>
        <begin position="324"/>
        <end position="343"/>
    </location>
</feature>
<dbReference type="OrthoDB" id="3560862at2759"/>
<dbReference type="RefSeq" id="XP_018066274.1">
    <property type="nucleotide sequence ID" value="XM_018205903.1"/>
</dbReference>
<accession>A0A194WW70</accession>
<reference evidence="4 5" key="1">
    <citation type="submission" date="2015-10" db="EMBL/GenBank/DDBJ databases">
        <title>Full genome of DAOMC 229536 Phialocephala scopiformis, a fungal endophyte of spruce producing the potent anti-insectan compound rugulosin.</title>
        <authorList>
            <consortium name="DOE Joint Genome Institute"/>
            <person name="Walker A.K."/>
            <person name="Frasz S.L."/>
            <person name="Seifert K.A."/>
            <person name="Miller J.D."/>
            <person name="Mondo S.J."/>
            <person name="Labutti K."/>
            <person name="Lipzen A."/>
            <person name="Dockter R."/>
            <person name="Kennedy M."/>
            <person name="Grigoriev I.V."/>
            <person name="Spatafora J.W."/>
        </authorList>
    </citation>
    <scope>NUCLEOTIDE SEQUENCE [LARGE SCALE GENOMIC DNA]</scope>
    <source>
        <strain evidence="4 5">CBS 120377</strain>
    </source>
</reference>
<gene>
    <name evidence="4" type="ORF">LY89DRAFT_215520</name>
</gene>
<feature type="region of interest" description="Disordered" evidence="2">
    <location>
        <begin position="324"/>
        <end position="405"/>
    </location>
</feature>
<keyword evidence="3" id="KW-1133">Transmembrane helix</keyword>
<dbReference type="Proteomes" id="UP000070700">
    <property type="component" value="Unassembled WGS sequence"/>
</dbReference>
<sequence length="405" mass="45594">MGMERPFAANLSSVNEFLMRHDINLDSLWEMVLELNSRTAVLLKRIEATRNVQLQNGVMWMSIGMLLSFCTLIGVGRGLVYLFNRQASGTTQYGKMLDGEVMMNGNGAGKEPDVEHNVTVNGNGTAKKEIYSKDDHEILAMKQELNAAREEIGRLMLFRDEADGLRSRLDLLSDGAKDHEMEQERFTALEQDLAAARSECETLKEALRTKETENSKFQLFGTEADELRSHLELYKDQAASKDTELETLRTEKAAVEKDLETAYKEFETVTQRAAESCEIEEKLRVENAELTKKLEALKEEHERDSKALKDTHENDLAKQQLVHEQEKQHLKDEYEGKVKEAKAGTRQRPVSVASSSPTETEGSPGRRTPTRFLASLKRHSRSSLSGSFTESSLKGSSSKDQKASK</sequence>
<name>A0A194WW70_MOLSC</name>
<evidence type="ECO:0000313" key="5">
    <source>
        <dbReference type="Proteomes" id="UP000070700"/>
    </source>
</evidence>
<feature type="compositionally biased region" description="Polar residues" evidence="2">
    <location>
        <begin position="352"/>
        <end position="361"/>
    </location>
</feature>
<dbReference type="KEGG" id="psco:LY89DRAFT_215520"/>